<keyword evidence="4" id="KW-1185">Reference proteome</keyword>
<proteinExistence type="predicted"/>
<reference evidence="2" key="2">
    <citation type="submission" date="2016-05" db="EMBL/GenBank/DDBJ databases">
        <title>Comparative analysis highlights variable genome content of wheat rusts and divergence of the mating loci.</title>
        <authorList>
            <person name="Cuomo C.A."/>
            <person name="Bakkeren G."/>
            <person name="Szabo L."/>
            <person name="Khalil H."/>
            <person name="Joly D."/>
            <person name="Goldberg J."/>
            <person name="Young S."/>
            <person name="Zeng Q."/>
            <person name="Fellers J."/>
        </authorList>
    </citation>
    <scope>NUCLEOTIDE SEQUENCE [LARGE SCALE GENOMIC DNA]</scope>
    <source>
        <strain evidence="2">1-1 BBBD Race 1</strain>
    </source>
</reference>
<sequence>MKAGPDAAESKTEKTGSPCRSSLLERISTITQDKVNKIETRAPITATPKGAAKDNLGRIESYPRRN</sequence>
<dbReference type="EMBL" id="ADAS02000014">
    <property type="protein sequence ID" value="OAV97268.1"/>
    <property type="molecule type" value="Genomic_DNA"/>
</dbReference>
<reference evidence="2" key="1">
    <citation type="submission" date="2009-11" db="EMBL/GenBank/DDBJ databases">
        <authorList>
            <consortium name="The Broad Institute Genome Sequencing Platform"/>
            <person name="Ward D."/>
            <person name="Feldgarden M."/>
            <person name="Earl A."/>
            <person name="Young S.K."/>
            <person name="Zeng Q."/>
            <person name="Koehrsen M."/>
            <person name="Alvarado L."/>
            <person name="Berlin A."/>
            <person name="Bochicchio J."/>
            <person name="Borenstein D."/>
            <person name="Chapman S.B."/>
            <person name="Chen Z."/>
            <person name="Engels R."/>
            <person name="Freedman E."/>
            <person name="Gellesch M."/>
            <person name="Goldberg J."/>
            <person name="Griggs A."/>
            <person name="Gujja S."/>
            <person name="Heilman E."/>
            <person name="Heiman D."/>
            <person name="Hepburn T."/>
            <person name="Howarth C."/>
            <person name="Jen D."/>
            <person name="Larson L."/>
            <person name="Lewis B."/>
            <person name="Mehta T."/>
            <person name="Park D."/>
            <person name="Pearson M."/>
            <person name="Roberts A."/>
            <person name="Saif S."/>
            <person name="Shea T."/>
            <person name="Shenoy N."/>
            <person name="Sisk P."/>
            <person name="Stolte C."/>
            <person name="Sykes S."/>
            <person name="Thomson T."/>
            <person name="Walk T."/>
            <person name="White J."/>
            <person name="Yandava C."/>
            <person name="Izard J."/>
            <person name="Baranova O.V."/>
            <person name="Blanton J.M."/>
            <person name="Tanner A.C."/>
            <person name="Dewhirst F.E."/>
            <person name="Haas B."/>
            <person name="Nusbaum C."/>
            <person name="Birren B."/>
        </authorList>
    </citation>
    <scope>NUCLEOTIDE SEQUENCE [LARGE SCALE GENOMIC DNA]</scope>
    <source>
        <strain evidence="2">1-1 BBBD Race 1</strain>
    </source>
</reference>
<evidence type="ECO:0000256" key="1">
    <source>
        <dbReference type="SAM" id="MobiDB-lite"/>
    </source>
</evidence>
<dbReference type="Proteomes" id="UP000005240">
    <property type="component" value="Unassembled WGS sequence"/>
</dbReference>
<reference evidence="3" key="4">
    <citation type="submission" date="2025-05" db="UniProtKB">
        <authorList>
            <consortium name="EnsemblFungi"/>
        </authorList>
    </citation>
    <scope>IDENTIFICATION</scope>
    <source>
        <strain evidence="3">isolate 1-1 / race 1 (BBBD)</strain>
    </source>
</reference>
<name>A0A180GY57_PUCT1</name>
<evidence type="ECO:0000313" key="3">
    <source>
        <dbReference type="EnsemblFungi" id="PTTG_26101-t43_1-p1"/>
    </source>
</evidence>
<reference evidence="3 4" key="3">
    <citation type="journal article" date="2017" name="G3 (Bethesda)">
        <title>Comparative analysis highlights variable genome content of wheat rusts and divergence of the mating loci.</title>
        <authorList>
            <person name="Cuomo C.A."/>
            <person name="Bakkeren G."/>
            <person name="Khalil H.B."/>
            <person name="Panwar V."/>
            <person name="Joly D."/>
            <person name="Linning R."/>
            <person name="Sakthikumar S."/>
            <person name="Song X."/>
            <person name="Adiconis X."/>
            <person name="Fan L."/>
            <person name="Goldberg J.M."/>
            <person name="Levin J.Z."/>
            <person name="Young S."/>
            <person name="Zeng Q."/>
            <person name="Anikster Y."/>
            <person name="Bruce M."/>
            <person name="Wang M."/>
            <person name="Yin C."/>
            <person name="McCallum B."/>
            <person name="Szabo L.J."/>
            <person name="Hulbert S."/>
            <person name="Chen X."/>
            <person name="Fellers J.P."/>
        </authorList>
    </citation>
    <scope>NUCLEOTIDE SEQUENCE</scope>
    <source>
        <strain evidence="3">isolate 1-1 / race 1 (BBBD)</strain>
        <strain evidence="4">Isolate 1-1 / race 1 (BBBD)</strain>
    </source>
</reference>
<evidence type="ECO:0000313" key="2">
    <source>
        <dbReference type="EMBL" id="OAV97268.1"/>
    </source>
</evidence>
<protein>
    <submittedName>
        <fullName evidence="2 3">Uncharacterized protein</fullName>
    </submittedName>
</protein>
<dbReference type="VEuPathDB" id="FungiDB:PTTG_26101"/>
<dbReference type="AlphaFoldDB" id="A0A180GY57"/>
<gene>
    <name evidence="2" type="ORF">PTTG_26101</name>
</gene>
<feature type="region of interest" description="Disordered" evidence="1">
    <location>
        <begin position="44"/>
        <end position="66"/>
    </location>
</feature>
<evidence type="ECO:0000313" key="4">
    <source>
        <dbReference type="Proteomes" id="UP000005240"/>
    </source>
</evidence>
<accession>A0A180GY57</accession>
<feature type="compositionally biased region" description="Basic and acidic residues" evidence="1">
    <location>
        <begin position="51"/>
        <end position="66"/>
    </location>
</feature>
<feature type="region of interest" description="Disordered" evidence="1">
    <location>
        <begin position="1"/>
        <end position="20"/>
    </location>
</feature>
<organism evidence="2">
    <name type="scientific">Puccinia triticina (isolate 1-1 / race 1 (BBBD))</name>
    <name type="common">Brown leaf rust fungus</name>
    <dbReference type="NCBI Taxonomy" id="630390"/>
    <lineage>
        <taxon>Eukaryota</taxon>
        <taxon>Fungi</taxon>
        <taxon>Dikarya</taxon>
        <taxon>Basidiomycota</taxon>
        <taxon>Pucciniomycotina</taxon>
        <taxon>Pucciniomycetes</taxon>
        <taxon>Pucciniales</taxon>
        <taxon>Pucciniaceae</taxon>
        <taxon>Puccinia</taxon>
    </lineage>
</organism>
<dbReference type="EnsemblFungi" id="PTTG_26101-t43_1">
    <property type="protein sequence ID" value="PTTG_26101-t43_1-p1"/>
    <property type="gene ID" value="PTTG_26101"/>
</dbReference>